<feature type="transmembrane region" description="Helical" evidence="8">
    <location>
        <begin position="347"/>
        <end position="365"/>
    </location>
</feature>
<evidence type="ECO:0000256" key="3">
    <source>
        <dbReference type="ARBA" id="ARBA00022448"/>
    </source>
</evidence>
<name>A0A411PJX3_9GAMM</name>
<feature type="transmembrane region" description="Helical" evidence="8">
    <location>
        <begin position="20"/>
        <end position="43"/>
    </location>
</feature>
<evidence type="ECO:0000256" key="7">
    <source>
        <dbReference type="ARBA" id="ARBA00023136"/>
    </source>
</evidence>
<feature type="transmembrane region" description="Helical" evidence="8">
    <location>
        <begin position="231"/>
        <end position="253"/>
    </location>
</feature>
<dbReference type="KEGG" id="smai:EXU30_15160"/>
<keyword evidence="3" id="KW-0813">Transport</keyword>
<dbReference type="InterPro" id="IPR000522">
    <property type="entry name" value="ABC_transptr_permease_BtuC"/>
</dbReference>
<dbReference type="AlphaFoldDB" id="A0A411PJX3"/>
<protein>
    <submittedName>
        <fullName evidence="9">Iron ABC transporter permease</fullName>
    </submittedName>
</protein>
<dbReference type="RefSeq" id="WP_130601409.1">
    <property type="nucleotide sequence ID" value="NZ_CP036200.1"/>
</dbReference>
<dbReference type="PANTHER" id="PTHR30472">
    <property type="entry name" value="FERRIC ENTEROBACTIN TRANSPORT SYSTEM PERMEASE PROTEIN"/>
    <property type="match status" value="1"/>
</dbReference>
<evidence type="ECO:0000256" key="8">
    <source>
        <dbReference type="SAM" id="Phobius"/>
    </source>
</evidence>
<keyword evidence="10" id="KW-1185">Reference proteome</keyword>
<keyword evidence="4" id="KW-1003">Cell membrane</keyword>
<comment type="subcellular location">
    <subcellularLocation>
        <location evidence="1">Cell membrane</location>
        <topology evidence="1">Multi-pass membrane protein</topology>
    </subcellularLocation>
</comment>
<dbReference type="FunFam" id="1.10.3470.10:FF:000001">
    <property type="entry name" value="Vitamin B12 ABC transporter permease BtuC"/>
    <property type="match status" value="1"/>
</dbReference>
<dbReference type="GO" id="GO:0022857">
    <property type="term" value="F:transmembrane transporter activity"/>
    <property type="evidence" value="ECO:0007669"/>
    <property type="project" value="InterPro"/>
</dbReference>
<keyword evidence="6 8" id="KW-1133">Transmembrane helix</keyword>
<dbReference type="GO" id="GO:0005886">
    <property type="term" value="C:plasma membrane"/>
    <property type="evidence" value="ECO:0007669"/>
    <property type="project" value="UniProtKB-SubCell"/>
</dbReference>
<dbReference type="Pfam" id="PF01032">
    <property type="entry name" value="FecCD"/>
    <property type="match status" value="1"/>
</dbReference>
<feature type="transmembrane region" description="Helical" evidence="8">
    <location>
        <begin position="119"/>
        <end position="138"/>
    </location>
</feature>
<organism evidence="9 10">
    <name type="scientific">Shewanella maritima</name>
    <dbReference type="NCBI Taxonomy" id="2520507"/>
    <lineage>
        <taxon>Bacteria</taxon>
        <taxon>Pseudomonadati</taxon>
        <taxon>Pseudomonadota</taxon>
        <taxon>Gammaproteobacteria</taxon>
        <taxon>Alteromonadales</taxon>
        <taxon>Shewanellaceae</taxon>
        <taxon>Shewanella</taxon>
    </lineage>
</organism>
<dbReference type="Proteomes" id="UP000291106">
    <property type="component" value="Chromosome"/>
</dbReference>
<evidence type="ECO:0000256" key="4">
    <source>
        <dbReference type="ARBA" id="ARBA00022475"/>
    </source>
</evidence>
<comment type="similarity">
    <text evidence="2">Belongs to the binding-protein-dependent transport system permease family. FecCD subfamily.</text>
</comment>
<keyword evidence="7 8" id="KW-0472">Membrane</keyword>
<evidence type="ECO:0000256" key="2">
    <source>
        <dbReference type="ARBA" id="ARBA00007935"/>
    </source>
</evidence>
<sequence>MLGRLTKPIAQVDKQTQRYYLACVLTGIMLMITPILAASFGAANIGFSDIVTGLGAKVFGATFSGAAGSGSESVSPLVERIVFELRFPRVILAFVAGAGLAIAGSVLQTVTRNPLADPYLFGISAGASFGAVVVFSLFGQWFDYSLLAQWQDNPLAQLSLPIGAFIGASLSVLLVLALSGSGLHAQIERMLLSGVATSFMFSALTTLVLYFSDPQAAASVLFWTLGSFAKASWSGLLLPTLVVVGGLLVILAFKRQIMALQAGDESAHTLGVNVARLRLSMLLLCSLITAVLVASCGGIGFVGLMIPHTIRLCLPGRSPLLLTALFGGLFLVWVDVVARCILANQELPVGIITSAIGSVFFLLILRRRR</sequence>
<dbReference type="SUPFAM" id="SSF81345">
    <property type="entry name" value="ABC transporter involved in vitamin B12 uptake, BtuC"/>
    <property type="match status" value="1"/>
</dbReference>
<reference evidence="9 10" key="1">
    <citation type="submission" date="2019-02" db="EMBL/GenBank/DDBJ databases">
        <title>Shewanella sp. D4-2 isolated from Dokdo Island.</title>
        <authorList>
            <person name="Baek K."/>
        </authorList>
    </citation>
    <scope>NUCLEOTIDE SEQUENCE [LARGE SCALE GENOMIC DNA]</scope>
    <source>
        <strain evidence="9 10">D4-2</strain>
    </source>
</reference>
<evidence type="ECO:0000256" key="1">
    <source>
        <dbReference type="ARBA" id="ARBA00004651"/>
    </source>
</evidence>
<feature type="transmembrane region" description="Helical" evidence="8">
    <location>
        <begin position="190"/>
        <end position="211"/>
    </location>
</feature>
<evidence type="ECO:0000256" key="5">
    <source>
        <dbReference type="ARBA" id="ARBA00022692"/>
    </source>
</evidence>
<dbReference type="CDD" id="cd06550">
    <property type="entry name" value="TM_ABC_iron-siderophores_like"/>
    <property type="match status" value="1"/>
</dbReference>
<dbReference type="GO" id="GO:0033214">
    <property type="term" value="P:siderophore-iron import into cell"/>
    <property type="evidence" value="ECO:0007669"/>
    <property type="project" value="TreeGrafter"/>
</dbReference>
<evidence type="ECO:0000313" key="9">
    <source>
        <dbReference type="EMBL" id="QBF83867.1"/>
    </source>
</evidence>
<accession>A0A411PJX3</accession>
<gene>
    <name evidence="9" type="ORF">EXU30_15160</name>
</gene>
<feature type="transmembrane region" description="Helical" evidence="8">
    <location>
        <begin position="158"/>
        <end position="178"/>
    </location>
</feature>
<feature type="transmembrane region" description="Helical" evidence="8">
    <location>
        <begin position="87"/>
        <end position="107"/>
    </location>
</feature>
<dbReference type="PANTHER" id="PTHR30472:SF67">
    <property type="entry name" value="PERMEASE OF ABC TRANSPORTER-RELATED"/>
    <property type="match status" value="1"/>
</dbReference>
<keyword evidence="5 8" id="KW-0812">Transmembrane</keyword>
<proteinExistence type="inferred from homology"/>
<evidence type="ECO:0000256" key="6">
    <source>
        <dbReference type="ARBA" id="ARBA00022989"/>
    </source>
</evidence>
<dbReference type="EMBL" id="CP036200">
    <property type="protein sequence ID" value="QBF83867.1"/>
    <property type="molecule type" value="Genomic_DNA"/>
</dbReference>
<dbReference type="Gene3D" id="1.10.3470.10">
    <property type="entry name" value="ABC transporter involved in vitamin B12 uptake, BtuC"/>
    <property type="match status" value="1"/>
</dbReference>
<dbReference type="InterPro" id="IPR037294">
    <property type="entry name" value="ABC_BtuC-like"/>
</dbReference>
<dbReference type="OrthoDB" id="9055647at2"/>
<feature type="transmembrane region" description="Helical" evidence="8">
    <location>
        <begin position="318"/>
        <end position="338"/>
    </location>
</feature>
<evidence type="ECO:0000313" key="10">
    <source>
        <dbReference type="Proteomes" id="UP000291106"/>
    </source>
</evidence>
<feature type="transmembrane region" description="Helical" evidence="8">
    <location>
        <begin position="281"/>
        <end position="306"/>
    </location>
</feature>